<gene>
    <name evidence="1" type="ORF">Scaly_2644500</name>
</gene>
<accession>A0AAW2J9W4</accession>
<dbReference type="PANTHER" id="PTHR10775">
    <property type="entry name" value="OS08G0208400 PROTEIN"/>
    <property type="match status" value="1"/>
</dbReference>
<comment type="caution">
    <text evidence="1">The sequence shown here is derived from an EMBL/GenBank/DDBJ whole genome shotgun (WGS) entry which is preliminary data.</text>
</comment>
<sequence length="114" mass="13539">MKKLIKDLGLPVEKIDTCKNGCMLYWKDDIDLDYYKFYGDARYKLTRELNHNRKKTRIPFLDGGGIYVSPFDEEVWRHFDRTYPDFAAEPRNVKLDLCTDGFAPYGQYTRTYSC</sequence>
<dbReference type="PANTHER" id="PTHR10775:SF188">
    <property type="entry name" value="TRANSPOSASE-ASSOCIATED DOMAIN-CONTAINING PROTEIN"/>
    <property type="match status" value="1"/>
</dbReference>
<dbReference type="InterPro" id="IPR004242">
    <property type="entry name" value="Transposase_21"/>
</dbReference>
<organism evidence="1">
    <name type="scientific">Sesamum calycinum</name>
    <dbReference type="NCBI Taxonomy" id="2727403"/>
    <lineage>
        <taxon>Eukaryota</taxon>
        <taxon>Viridiplantae</taxon>
        <taxon>Streptophyta</taxon>
        <taxon>Embryophyta</taxon>
        <taxon>Tracheophyta</taxon>
        <taxon>Spermatophyta</taxon>
        <taxon>Magnoliopsida</taxon>
        <taxon>eudicotyledons</taxon>
        <taxon>Gunneridae</taxon>
        <taxon>Pentapetalae</taxon>
        <taxon>asterids</taxon>
        <taxon>lamiids</taxon>
        <taxon>Lamiales</taxon>
        <taxon>Pedaliaceae</taxon>
        <taxon>Sesamum</taxon>
    </lineage>
</organism>
<name>A0AAW2J9W4_9LAMI</name>
<reference evidence="1" key="1">
    <citation type="submission" date="2020-06" db="EMBL/GenBank/DDBJ databases">
        <authorList>
            <person name="Li T."/>
            <person name="Hu X."/>
            <person name="Zhang T."/>
            <person name="Song X."/>
            <person name="Zhang H."/>
            <person name="Dai N."/>
            <person name="Sheng W."/>
            <person name="Hou X."/>
            <person name="Wei L."/>
        </authorList>
    </citation>
    <scope>NUCLEOTIDE SEQUENCE</scope>
    <source>
        <strain evidence="1">KEN8</strain>
        <tissue evidence="1">Leaf</tissue>
    </source>
</reference>
<reference evidence="1" key="2">
    <citation type="journal article" date="2024" name="Plant">
        <title>Genomic evolution and insights into agronomic trait innovations of Sesamum species.</title>
        <authorList>
            <person name="Miao H."/>
            <person name="Wang L."/>
            <person name="Qu L."/>
            <person name="Liu H."/>
            <person name="Sun Y."/>
            <person name="Le M."/>
            <person name="Wang Q."/>
            <person name="Wei S."/>
            <person name="Zheng Y."/>
            <person name="Lin W."/>
            <person name="Duan Y."/>
            <person name="Cao H."/>
            <person name="Xiong S."/>
            <person name="Wang X."/>
            <person name="Wei L."/>
            <person name="Li C."/>
            <person name="Ma Q."/>
            <person name="Ju M."/>
            <person name="Zhao R."/>
            <person name="Li G."/>
            <person name="Mu C."/>
            <person name="Tian Q."/>
            <person name="Mei H."/>
            <person name="Zhang T."/>
            <person name="Gao T."/>
            <person name="Zhang H."/>
        </authorList>
    </citation>
    <scope>NUCLEOTIDE SEQUENCE</scope>
    <source>
        <strain evidence="1">KEN8</strain>
    </source>
</reference>
<evidence type="ECO:0000313" key="1">
    <source>
        <dbReference type="EMBL" id="KAL0291279.1"/>
    </source>
</evidence>
<dbReference type="Pfam" id="PF02992">
    <property type="entry name" value="Transposase_21"/>
    <property type="match status" value="1"/>
</dbReference>
<dbReference type="AlphaFoldDB" id="A0AAW2J9W4"/>
<proteinExistence type="predicted"/>
<dbReference type="EMBL" id="JACGWM010001589">
    <property type="protein sequence ID" value="KAL0291279.1"/>
    <property type="molecule type" value="Genomic_DNA"/>
</dbReference>
<protein>
    <submittedName>
        <fullName evidence="1">Uncharacterized protein</fullName>
    </submittedName>
</protein>